<dbReference type="Gene3D" id="3.40.630.190">
    <property type="entry name" value="LCP protein"/>
    <property type="match status" value="1"/>
</dbReference>
<evidence type="ECO:0000313" key="5">
    <source>
        <dbReference type="EMBL" id="MFD1717555.1"/>
    </source>
</evidence>
<dbReference type="NCBIfam" id="TIGR00350">
    <property type="entry name" value="lytR_cpsA_psr"/>
    <property type="match status" value="1"/>
</dbReference>
<dbReference type="Proteomes" id="UP001597277">
    <property type="component" value="Unassembled WGS sequence"/>
</dbReference>
<dbReference type="Pfam" id="PF03816">
    <property type="entry name" value="LytR_cpsA_psr"/>
    <property type="match status" value="1"/>
</dbReference>
<feature type="chain" id="PRO_5046400978" evidence="3">
    <location>
        <begin position="24"/>
        <end position="398"/>
    </location>
</feature>
<dbReference type="InterPro" id="IPR004474">
    <property type="entry name" value="LytR_CpsA_psr"/>
</dbReference>
<dbReference type="InterPro" id="IPR050922">
    <property type="entry name" value="LytR/CpsA/Psr_CW_biosynth"/>
</dbReference>
<dbReference type="PANTHER" id="PTHR33392">
    <property type="entry name" value="POLYISOPRENYL-TEICHOIC ACID--PEPTIDOGLYCAN TEICHOIC ACID TRANSFERASE TAGU"/>
    <property type="match status" value="1"/>
</dbReference>
<evidence type="ECO:0000256" key="1">
    <source>
        <dbReference type="ARBA" id="ARBA00006068"/>
    </source>
</evidence>
<feature type="region of interest" description="Disordered" evidence="2">
    <location>
        <begin position="341"/>
        <end position="398"/>
    </location>
</feature>
<name>A0ABW4L1M9_9MICO</name>
<reference evidence="6" key="1">
    <citation type="journal article" date="2019" name="Int. J. Syst. Evol. Microbiol.">
        <title>The Global Catalogue of Microorganisms (GCM) 10K type strain sequencing project: providing services to taxonomists for standard genome sequencing and annotation.</title>
        <authorList>
            <consortium name="The Broad Institute Genomics Platform"/>
            <consortium name="The Broad Institute Genome Sequencing Center for Infectious Disease"/>
            <person name="Wu L."/>
            <person name="Ma J."/>
        </authorList>
    </citation>
    <scope>NUCLEOTIDE SEQUENCE [LARGE SCALE GENOMIC DNA]</scope>
    <source>
        <strain evidence="6">JCM 17130</strain>
    </source>
</reference>
<comment type="similarity">
    <text evidence="1">Belongs to the LytR/CpsA/Psr (LCP) family.</text>
</comment>
<dbReference type="PANTHER" id="PTHR33392:SF6">
    <property type="entry name" value="POLYISOPRENYL-TEICHOIC ACID--PEPTIDOGLYCAN TEICHOIC ACID TRANSFERASE TAGU"/>
    <property type="match status" value="1"/>
</dbReference>
<protein>
    <submittedName>
        <fullName evidence="5">LCP family protein</fullName>
    </submittedName>
</protein>
<dbReference type="EMBL" id="JBHUEE010000003">
    <property type="protein sequence ID" value="MFD1717555.1"/>
    <property type="molecule type" value="Genomic_DNA"/>
</dbReference>
<feature type="domain" description="Cell envelope-related transcriptional attenuator" evidence="4">
    <location>
        <begin position="92"/>
        <end position="254"/>
    </location>
</feature>
<keyword evidence="3" id="KW-0732">Signal</keyword>
<evidence type="ECO:0000256" key="2">
    <source>
        <dbReference type="SAM" id="MobiDB-lite"/>
    </source>
</evidence>
<accession>A0ABW4L1M9</accession>
<evidence type="ECO:0000259" key="4">
    <source>
        <dbReference type="Pfam" id="PF03816"/>
    </source>
</evidence>
<gene>
    <name evidence="5" type="ORF">ACFSE6_06890</name>
</gene>
<dbReference type="RefSeq" id="WP_388004084.1">
    <property type="nucleotide sequence ID" value="NZ_JBHUEE010000003.1"/>
</dbReference>
<evidence type="ECO:0000256" key="3">
    <source>
        <dbReference type="SAM" id="SignalP"/>
    </source>
</evidence>
<feature type="signal peptide" evidence="3">
    <location>
        <begin position="1"/>
        <end position="23"/>
    </location>
</feature>
<feature type="region of interest" description="Disordered" evidence="2">
    <location>
        <begin position="43"/>
        <end position="68"/>
    </location>
</feature>
<evidence type="ECO:0000313" key="6">
    <source>
        <dbReference type="Proteomes" id="UP001597277"/>
    </source>
</evidence>
<keyword evidence="6" id="KW-1185">Reference proteome</keyword>
<feature type="compositionally biased region" description="Acidic residues" evidence="2">
    <location>
        <begin position="343"/>
        <end position="387"/>
    </location>
</feature>
<proteinExistence type="inferred from homology"/>
<comment type="caution">
    <text evidence="5">The sequence shown here is derived from an EMBL/GenBank/DDBJ whole genome shotgun (WGS) entry which is preliminary data.</text>
</comment>
<organism evidence="5 6">
    <name type="scientific">Georgenia deserti</name>
    <dbReference type="NCBI Taxonomy" id="2093781"/>
    <lineage>
        <taxon>Bacteria</taxon>
        <taxon>Bacillati</taxon>
        <taxon>Actinomycetota</taxon>
        <taxon>Actinomycetes</taxon>
        <taxon>Micrococcales</taxon>
        <taxon>Bogoriellaceae</taxon>
        <taxon>Georgenia</taxon>
    </lineage>
</organism>
<sequence length="398" mass="42255">MGRSRRAAVAGRLGLAVLALALAVPTAVVTDLRNQVTEIDVDDLVDAPSNADGQADEPGDPNAGEPLNILIIGSDSRQGEGNHVDDETSVLADTHIVAHVAADRSRAELVSVPRDTMVEIPDCRTTSGDVIPARFGMFNSAFAYAWQAGQDHESAVACDINLVQHLTGLTLDGFVLVEMGGFVDMVDALGGIDICIPEPIDAPKAQLTLDAGQQVLDGTDALGYARARVGVGDGTDPERIERQQHLMSAFVDDVLSHNVLFDAPELYGMAQAALRSLSVSPSLNSLPDLAGLGFAMQGLRSEDVTFVTTPTEPYPLDTNRLQWTDETDEIWQRLRADEPLAGEAEDEAATDYSPEDPTGDSSDEEPEAEETAGEETTPEETPADDGFGDSAKDLNTAC</sequence>